<name>A0A060N4T4_CLOBO</name>
<proteinExistence type="predicted"/>
<sequence length="165" mass="19023">MVIQLLMLFILKLLDCAISTLKTLLLIKEKDFLSSICTALSQFFYLTLLVKITKNNSNLGIFVICLGALIGSYLPKFIVRRTDKDKTWIYEILPQSTQQSQEIADILRNNNLEVFTTKGYNFDVDKILTIKTFSNNKQESILIENLIPKDVSFHVMEVRKQLNLE</sequence>
<feature type="transmembrane region" description="Helical" evidence="1">
    <location>
        <begin position="32"/>
        <end position="50"/>
    </location>
</feature>
<gene>
    <name evidence="2" type="ORF">CBO05P1_088</name>
</gene>
<evidence type="ECO:0000256" key="1">
    <source>
        <dbReference type="SAM" id="Phobius"/>
    </source>
</evidence>
<keyword evidence="1" id="KW-0472">Membrane</keyword>
<dbReference type="Proteomes" id="UP000054164">
    <property type="component" value="Unassembled WGS sequence"/>
</dbReference>
<protein>
    <recommendedName>
        <fullName evidence="3">DUF5698 domain-containing protein</fullName>
    </recommendedName>
</protein>
<dbReference type="RefSeq" id="WP_030031863.1">
    <property type="nucleotide sequence ID" value="NZ_BA000058.1"/>
</dbReference>
<keyword evidence="1" id="KW-1133">Transmembrane helix</keyword>
<dbReference type="HOGENOM" id="CLU_1607982_0_0_9"/>
<evidence type="ECO:0000313" key="2">
    <source>
        <dbReference type="EMBL" id="BAO04807.1"/>
    </source>
</evidence>
<keyword evidence="1" id="KW-0812">Transmembrane</keyword>
<reference evidence="2" key="1">
    <citation type="submission" date="2013-10" db="EMBL/GenBank/DDBJ databases">
        <title>Draft genome sequence of Clostridium botulinum type B strain Osaka05.</title>
        <authorList>
            <person name="Sakaguchi Y."/>
            <person name="Hosomi K."/>
            <person name="Uchiyama J."/>
            <person name="Ogura Y."/>
            <person name="Sakaguchi M."/>
            <person name="Kohda T."/>
            <person name="Mukamoto M."/>
            <person name="Misawa N."/>
            <person name="Matsuzaki S."/>
            <person name="Hayashi T."/>
            <person name="Kozaki S."/>
        </authorList>
    </citation>
    <scope>NUCLEOTIDE SEQUENCE</scope>
    <source>
        <strain evidence="2">Osaka05</strain>
    </source>
</reference>
<evidence type="ECO:0008006" key="3">
    <source>
        <dbReference type="Google" id="ProtNLM"/>
    </source>
</evidence>
<organism evidence="2">
    <name type="scientific">Clostridium botulinum B str. Osaka05</name>
    <dbReference type="NCBI Taxonomy" id="1407017"/>
    <lineage>
        <taxon>Bacteria</taxon>
        <taxon>Bacillati</taxon>
        <taxon>Bacillota</taxon>
        <taxon>Clostridia</taxon>
        <taxon>Eubacteriales</taxon>
        <taxon>Clostridiaceae</taxon>
        <taxon>Clostridium</taxon>
    </lineage>
</organism>
<dbReference type="EMBL" id="BA000058">
    <property type="protein sequence ID" value="BAO04807.1"/>
    <property type="molecule type" value="Genomic_DNA"/>
</dbReference>
<accession>A0A060N4T4</accession>
<dbReference type="AlphaFoldDB" id="A0A060N4T4"/>
<feature type="transmembrane region" description="Helical" evidence="1">
    <location>
        <begin position="57"/>
        <end position="74"/>
    </location>
</feature>